<keyword evidence="2" id="KW-0813">Transport</keyword>
<feature type="transmembrane region" description="Helical" evidence="4">
    <location>
        <begin position="473"/>
        <end position="497"/>
    </location>
</feature>
<keyword evidence="4" id="KW-0472">Membrane</keyword>
<protein>
    <submittedName>
        <fullName evidence="5">MATE efflux family protein</fullName>
    </submittedName>
</protein>
<evidence type="ECO:0000256" key="1">
    <source>
        <dbReference type="ARBA" id="ARBA00010199"/>
    </source>
</evidence>
<keyword evidence="6" id="KW-1185">Reference proteome</keyword>
<keyword evidence="4" id="KW-0812">Transmembrane</keyword>
<feature type="compositionally biased region" description="Polar residues" evidence="3">
    <location>
        <begin position="80"/>
        <end position="91"/>
    </location>
</feature>
<comment type="similarity">
    <text evidence="1">Belongs to the multi antimicrobial extrusion (MATE) (TC 2.A.66.1) family.</text>
</comment>
<evidence type="ECO:0000256" key="2">
    <source>
        <dbReference type="ARBA" id="ARBA00022448"/>
    </source>
</evidence>
<accession>A0A9K3Q2D5</accession>
<comment type="caution">
    <text evidence="5">The sequence shown here is derived from an EMBL/GenBank/DDBJ whole genome shotgun (WGS) entry which is preliminary data.</text>
</comment>
<evidence type="ECO:0000256" key="3">
    <source>
        <dbReference type="SAM" id="MobiDB-lite"/>
    </source>
</evidence>
<dbReference type="GO" id="GO:0005886">
    <property type="term" value="C:plasma membrane"/>
    <property type="evidence" value="ECO:0007669"/>
    <property type="project" value="TreeGrafter"/>
</dbReference>
<dbReference type="PANTHER" id="PTHR43298">
    <property type="entry name" value="MULTIDRUG RESISTANCE PROTEIN NORM-RELATED"/>
    <property type="match status" value="1"/>
</dbReference>
<feature type="region of interest" description="Disordered" evidence="3">
    <location>
        <begin position="145"/>
        <end position="194"/>
    </location>
</feature>
<reference evidence="5" key="1">
    <citation type="journal article" date="2021" name="Sci. Rep.">
        <title>Diploid genomic architecture of Nitzschia inconspicua, an elite biomass production diatom.</title>
        <authorList>
            <person name="Oliver A."/>
            <person name="Podell S."/>
            <person name="Pinowska A."/>
            <person name="Traller J.C."/>
            <person name="Smith S.R."/>
            <person name="McClure R."/>
            <person name="Beliaev A."/>
            <person name="Bohutskyi P."/>
            <person name="Hill E.A."/>
            <person name="Rabines A."/>
            <person name="Zheng H."/>
            <person name="Allen L.Z."/>
            <person name="Kuo A."/>
            <person name="Grigoriev I.V."/>
            <person name="Allen A.E."/>
            <person name="Hazlebeck D."/>
            <person name="Allen E.E."/>
        </authorList>
    </citation>
    <scope>NUCLEOTIDE SEQUENCE</scope>
    <source>
        <strain evidence="5">Hildebrandi</strain>
    </source>
</reference>
<sequence>MAGGIEDEDFTNYEPTAVDPGWEFTATIIAICTLINMSLPLWLRAGDWWAMRRKLQEAPVHEEGEITLVDDHEANRKKLTTPNKSDNHLHATQASAKPCDCERASFVHSKNLVGQYDHSPGPSSVVSSSVPSSTMLSEAASVLLHARPKRSRLPQKHRKRHVRSPIQGYGDDGRLHHHHHHSSPHNHNHDQRTHAVRDAAERATAELAFQHHEAIKQHKDDAHQDNRSDFTPSILSKLDVDDISVHDAVDAKDVGALVTMKNDGPPDNTLLRSDGSSGLTWTRMLQIADWDKEMKKFIALAIPFSVQGLFEELLDIVNIAIIGHFIGVREANAFVVVSVMVEVTTTLTTGFAECIGVLVPHADGAGNDLLVGRYLQLGIIFYTIMTIPGVIIWGLFTEDVVLWFGFDEATAAIGQDYAYTVLFYLFVEGLDDCLNEFLNTLDHERYATVFTIVSALAESIAIAVIAIMGVKDLVVVGLVQVAVGCIAMIVHFVFIIHKGWLERYWEGIIKTNGLRDRRAVHTVVITGIPLGLAWLMTYGEWEVMTLFARHMGPAEVAAWGMIGYVWSVFETVTDALGDAAEVRVGFRMGAGQPGIAKLVGEKSIYIGLAVAVYESGLTFIIAEYLPALLTPDPTLQKCYLSLSP</sequence>
<gene>
    <name evidence="5" type="ORF">IV203_031410</name>
</gene>
<dbReference type="GO" id="GO:0042910">
    <property type="term" value="F:xenobiotic transmembrane transporter activity"/>
    <property type="evidence" value="ECO:0007669"/>
    <property type="project" value="InterPro"/>
</dbReference>
<dbReference type="OrthoDB" id="42023at2759"/>
<feature type="transmembrane region" description="Helical" evidence="4">
    <location>
        <begin position="24"/>
        <end position="43"/>
    </location>
</feature>
<reference evidence="5" key="2">
    <citation type="submission" date="2021-04" db="EMBL/GenBank/DDBJ databases">
        <authorList>
            <person name="Podell S."/>
        </authorList>
    </citation>
    <scope>NUCLEOTIDE SEQUENCE</scope>
    <source>
        <strain evidence="5">Hildebrandi</strain>
    </source>
</reference>
<dbReference type="AlphaFoldDB" id="A0A9K3Q2D5"/>
<organism evidence="5 6">
    <name type="scientific">Nitzschia inconspicua</name>
    <dbReference type="NCBI Taxonomy" id="303405"/>
    <lineage>
        <taxon>Eukaryota</taxon>
        <taxon>Sar</taxon>
        <taxon>Stramenopiles</taxon>
        <taxon>Ochrophyta</taxon>
        <taxon>Bacillariophyta</taxon>
        <taxon>Bacillariophyceae</taxon>
        <taxon>Bacillariophycidae</taxon>
        <taxon>Bacillariales</taxon>
        <taxon>Bacillariaceae</taxon>
        <taxon>Nitzschia</taxon>
    </lineage>
</organism>
<feature type="region of interest" description="Disordered" evidence="3">
    <location>
        <begin position="72"/>
        <end position="91"/>
    </location>
</feature>
<dbReference type="InterPro" id="IPR050222">
    <property type="entry name" value="MATE_MdtK"/>
</dbReference>
<dbReference type="Proteomes" id="UP000693970">
    <property type="component" value="Unassembled WGS sequence"/>
</dbReference>
<feature type="compositionally biased region" description="Basic residues" evidence="3">
    <location>
        <begin position="146"/>
        <end position="163"/>
    </location>
</feature>
<evidence type="ECO:0000313" key="5">
    <source>
        <dbReference type="EMBL" id="KAG7368667.1"/>
    </source>
</evidence>
<feature type="transmembrane region" description="Helical" evidence="4">
    <location>
        <begin position="446"/>
        <end position="467"/>
    </location>
</feature>
<feature type="compositionally biased region" description="Basic residues" evidence="3">
    <location>
        <begin position="175"/>
        <end position="186"/>
    </location>
</feature>
<dbReference type="EMBL" id="JAGRRH010000006">
    <property type="protein sequence ID" value="KAG7368667.1"/>
    <property type="molecule type" value="Genomic_DNA"/>
</dbReference>
<evidence type="ECO:0000313" key="6">
    <source>
        <dbReference type="Proteomes" id="UP000693970"/>
    </source>
</evidence>
<dbReference type="GO" id="GO:0015297">
    <property type="term" value="F:antiporter activity"/>
    <property type="evidence" value="ECO:0007669"/>
    <property type="project" value="InterPro"/>
</dbReference>
<dbReference type="PANTHER" id="PTHR43298:SF2">
    <property type="entry name" value="FMN_FAD EXPORTER YEEO-RELATED"/>
    <property type="match status" value="1"/>
</dbReference>
<dbReference type="InterPro" id="IPR002528">
    <property type="entry name" value="MATE_fam"/>
</dbReference>
<feature type="transmembrane region" description="Helical" evidence="4">
    <location>
        <begin position="379"/>
        <end position="397"/>
    </location>
</feature>
<feature type="transmembrane region" description="Helical" evidence="4">
    <location>
        <begin position="518"/>
        <end position="536"/>
    </location>
</feature>
<keyword evidence="4" id="KW-1133">Transmembrane helix</keyword>
<proteinExistence type="inferred from homology"/>
<evidence type="ECO:0000256" key="4">
    <source>
        <dbReference type="SAM" id="Phobius"/>
    </source>
</evidence>
<name>A0A9K3Q2D5_9STRA</name>
<dbReference type="Pfam" id="PF01554">
    <property type="entry name" value="MatE"/>
    <property type="match status" value="2"/>
</dbReference>